<dbReference type="AlphaFoldDB" id="A0A2V3UYE6"/>
<feature type="transmembrane region" description="Helical" evidence="1">
    <location>
        <begin position="28"/>
        <end position="44"/>
    </location>
</feature>
<dbReference type="Proteomes" id="UP000248014">
    <property type="component" value="Unassembled WGS sequence"/>
</dbReference>
<keyword evidence="1" id="KW-0472">Membrane</keyword>
<evidence type="ECO:0000313" key="2">
    <source>
        <dbReference type="EMBL" id="PXW74462.1"/>
    </source>
</evidence>
<organism evidence="2 3">
    <name type="scientific">Blastomonas natatoria</name>
    <dbReference type="NCBI Taxonomy" id="34015"/>
    <lineage>
        <taxon>Bacteria</taxon>
        <taxon>Pseudomonadati</taxon>
        <taxon>Pseudomonadota</taxon>
        <taxon>Alphaproteobacteria</taxon>
        <taxon>Sphingomonadales</taxon>
        <taxon>Sphingomonadaceae</taxon>
        <taxon>Blastomonas</taxon>
    </lineage>
</organism>
<name>A0A2V3UYE6_9SPHN</name>
<keyword evidence="1" id="KW-0812">Transmembrane</keyword>
<proteinExistence type="predicted"/>
<evidence type="ECO:0000256" key="1">
    <source>
        <dbReference type="SAM" id="Phobius"/>
    </source>
</evidence>
<keyword evidence="3" id="KW-1185">Reference proteome</keyword>
<keyword evidence="1" id="KW-1133">Transmembrane helix</keyword>
<comment type="caution">
    <text evidence="2">The sequence shown here is derived from an EMBL/GenBank/DDBJ whole genome shotgun (WGS) entry which is preliminary data.</text>
</comment>
<protein>
    <submittedName>
        <fullName evidence="2">Uncharacterized protein</fullName>
    </submittedName>
</protein>
<reference evidence="2 3" key="1">
    <citation type="submission" date="2018-05" db="EMBL/GenBank/DDBJ databases">
        <title>Genomic Encyclopedia of Type Strains, Phase IV (KMG-IV): sequencing the most valuable type-strain genomes for metagenomic binning, comparative biology and taxonomic classification.</title>
        <authorList>
            <person name="Goeker M."/>
        </authorList>
    </citation>
    <scope>NUCLEOTIDE SEQUENCE [LARGE SCALE GENOMIC DNA]</scope>
    <source>
        <strain evidence="2 3">DSM 3183</strain>
    </source>
</reference>
<accession>A0A2V3UYE6</accession>
<sequence>MAGLAIAMLFGFGHTLLGWSDPQGHVQLALFMAFIFGIIGGYRARG</sequence>
<evidence type="ECO:0000313" key="3">
    <source>
        <dbReference type="Proteomes" id="UP000248014"/>
    </source>
</evidence>
<gene>
    <name evidence="2" type="ORF">C7451_108123</name>
</gene>
<dbReference type="EMBL" id="QJJM01000008">
    <property type="protein sequence ID" value="PXW74462.1"/>
    <property type="molecule type" value="Genomic_DNA"/>
</dbReference>
<dbReference type="RefSeq" id="WP_167398518.1">
    <property type="nucleotide sequence ID" value="NZ_QJJM01000008.1"/>
</dbReference>